<evidence type="ECO:0000256" key="1">
    <source>
        <dbReference type="SAM" id="MobiDB-lite"/>
    </source>
</evidence>
<reference evidence="2" key="2">
    <citation type="submission" date="2023-04" db="EMBL/GenBank/DDBJ databases">
        <authorList>
            <person name="Bruccoleri R.E."/>
            <person name="Oakeley E.J."/>
            <person name="Faust A.-M."/>
            <person name="Dessus-Babus S."/>
            <person name="Altorfer M."/>
            <person name="Burckhardt D."/>
            <person name="Oertli M."/>
            <person name="Naumann U."/>
            <person name="Petersen F."/>
            <person name="Wong J."/>
        </authorList>
    </citation>
    <scope>NUCLEOTIDE SEQUENCE</scope>
    <source>
        <strain evidence="2">GSM-AAB239-AS_SAM_17_03QT</strain>
        <tissue evidence="2">Leaf</tissue>
    </source>
</reference>
<gene>
    <name evidence="3" type="ORF">M6B38_305635</name>
    <name evidence="2" type="ORF">M6B38_405280</name>
</gene>
<dbReference type="AlphaFoldDB" id="A0AAX6FQK2"/>
<feature type="compositionally biased region" description="Basic residues" evidence="1">
    <location>
        <begin position="15"/>
        <end position="29"/>
    </location>
</feature>
<keyword evidence="4" id="KW-1185">Reference proteome</keyword>
<name>A0AAX6FQK2_IRIPA</name>
<reference evidence="2" key="1">
    <citation type="journal article" date="2023" name="GigaByte">
        <title>Genome assembly of the bearded iris, Iris pallida Lam.</title>
        <authorList>
            <person name="Bruccoleri R.E."/>
            <person name="Oakeley E.J."/>
            <person name="Faust A.M.E."/>
            <person name="Altorfer M."/>
            <person name="Dessus-Babus S."/>
            <person name="Burckhardt D."/>
            <person name="Oertli M."/>
            <person name="Naumann U."/>
            <person name="Petersen F."/>
            <person name="Wong J."/>
        </authorList>
    </citation>
    <scope>NUCLEOTIDE SEQUENCE</scope>
    <source>
        <strain evidence="2">GSM-AAB239-AS_SAM_17_03QT</strain>
    </source>
</reference>
<feature type="region of interest" description="Disordered" evidence="1">
    <location>
        <begin position="135"/>
        <end position="158"/>
    </location>
</feature>
<organism evidence="2 4">
    <name type="scientific">Iris pallida</name>
    <name type="common">Sweet iris</name>
    <dbReference type="NCBI Taxonomy" id="29817"/>
    <lineage>
        <taxon>Eukaryota</taxon>
        <taxon>Viridiplantae</taxon>
        <taxon>Streptophyta</taxon>
        <taxon>Embryophyta</taxon>
        <taxon>Tracheophyta</taxon>
        <taxon>Spermatophyta</taxon>
        <taxon>Magnoliopsida</taxon>
        <taxon>Liliopsida</taxon>
        <taxon>Asparagales</taxon>
        <taxon>Iridaceae</taxon>
        <taxon>Iridoideae</taxon>
        <taxon>Irideae</taxon>
        <taxon>Iris</taxon>
    </lineage>
</organism>
<dbReference type="EMBL" id="JANAVB010008400">
    <property type="protein sequence ID" value="KAJ6841652.1"/>
    <property type="molecule type" value="Genomic_DNA"/>
</dbReference>
<feature type="compositionally biased region" description="Basic residues" evidence="1">
    <location>
        <begin position="46"/>
        <end position="55"/>
    </location>
</feature>
<evidence type="ECO:0000313" key="3">
    <source>
        <dbReference type="EMBL" id="KAJ6841652.1"/>
    </source>
</evidence>
<feature type="region of interest" description="Disordered" evidence="1">
    <location>
        <begin position="1"/>
        <end position="101"/>
    </location>
</feature>
<dbReference type="Proteomes" id="UP001140949">
    <property type="component" value="Unassembled WGS sequence"/>
</dbReference>
<evidence type="ECO:0000313" key="4">
    <source>
        <dbReference type="Proteomes" id="UP001140949"/>
    </source>
</evidence>
<accession>A0AAX6FQK2</accession>
<evidence type="ECO:0000313" key="2">
    <source>
        <dbReference type="EMBL" id="KAJ6818684.1"/>
    </source>
</evidence>
<sequence length="158" mass="17955">MRSTASVRSSDPSPRRRRHQRPLRLRKQRGLCFDDANPNQEENGGSRRRMGRKHGGSATRSLPQRMAHQGHHAAGCGRPLESAPGRGHRPETSGSPRCCPSRARGVLRRARLVPGQEDLRHGAVDLLRLEEARRRRGRPLRLPQERRQEEVLQALGRR</sequence>
<comment type="caution">
    <text evidence="2">The sequence shown here is derived from an EMBL/GenBank/DDBJ whole genome shotgun (WGS) entry which is preliminary data.</text>
</comment>
<dbReference type="EMBL" id="JANAVB010027053">
    <property type="protein sequence ID" value="KAJ6818684.1"/>
    <property type="molecule type" value="Genomic_DNA"/>
</dbReference>
<proteinExistence type="predicted"/>
<protein>
    <submittedName>
        <fullName evidence="2">SWI/SNF-related matrix-associated actin-dependent regulator of chromatin subfamily A member 3-like 3</fullName>
    </submittedName>
</protein>